<dbReference type="Proteomes" id="UP000784880">
    <property type="component" value="Unassembled WGS sequence"/>
</dbReference>
<dbReference type="PANTHER" id="PTHR43133:SF51">
    <property type="entry name" value="RNA POLYMERASE SIGMA FACTOR"/>
    <property type="match status" value="1"/>
</dbReference>
<evidence type="ECO:0000256" key="2">
    <source>
        <dbReference type="ARBA" id="ARBA00023082"/>
    </source>
</evidence>
<dbReference type="CDD" id="cd06171">
    <property type="entry name" value="Sigma70_r4"/>
    <property type="match status" value="1"/>
</dbReference>
<name>A0ABS6JJT4_9BACI</name>
<keyword evidence="3" id="KW-0804">Transcription</keyword>
<evidence type="ECO:0000313" key="7">
    <source>
        <dbReference type="Proteomes" id="UP000784880"/>
    </source>
</evidence>
<proteinExistence type="predicted"/>
<dbReference type="PANTHER" id="PTHR43133">
    <property type="entry name" value="RNA POLYMERASE ECF-TYPE SIGMA FACTO"/>
    <property type="match status" value="1"/>
</dbReference>
<dbReference type="Pfam" id="PF08281">
    <property type="entry name" value="Sigma70_r4_2"/>
    <property type="match status" value="1"/>
</dbReference>
<reference evidence="6 7" key="1">
    <citation type="submission" date="2021-06" db="EMBL/GenBank/DDBJ databases">
        <title>Bacillus sp. RD4P76, an endophyte from a halophyte.</title>
        <authorList>
            <person name="Sun J.-Q."/>
        </authorList>
    </citation>
    <scope>NUCLEOTIDE SEQUENCE [LARGE SCALE GENOMIC DNA]</scope>
    <source>
        <strain evidence="6 7">CGMCC 1.15917</strain>
    </source>
</reference>
<evidence type="ECO:0000259" key="5">
    <source>
        <dbReference type="Pfam" id="PF08281"/>
    </source>
</evidence>
<protein>
    <submittedName>
        <fullName evidence="6">RNA polymerase sigma factor</fullName>
    </submittedName>
</protein>
<dbReference type="EMBL" id="JAHQCS010000154">
    <property type="protein sequence ID" value="MBU9713922.1"/>
    <property type="molecule type" value="Genomic_DNA"/>
</dbReference>
<feature type="domain" description="RNA polymerase sigma factor 70 region 4 type 2" evidence="5">
    <location>
        <begin position="110"/>
        <end position="162"/>
    </location>
</feature>
<keyword evidence="2" id="KW-0731">Sigma factor</keyword>
<dbReference type="InterPro" id="IPR014284">
    <property type="entry name" value="RNA_pol_sigma-70_dom"/>
</dbReference>
<organism evidence="6 7">
    <name type="scientific">Evansella tamaricis</name>
    <dbReference type="NCBI Taxonomy" id="2069301"/>
    <lineage>
        <taxon>Bacteria</taxon>
        <taxon>Bacillati</taxon>
        <taxon>Bacillota</taxon>
        <taxon>Bacilli</taxon>
        <taxon>Bacillales</taxon>
        <taxon>Bacillaceae</taxon>
        <taxon>Evansella</taxon>
    </lineage>
</organism>
<dbReference type="NCBIfam" id="TIGR02937">
    <property type="entry name" value="sigma70-ECF"/>
    <property type="match status" value="1"/>
</dbReference>
<evidence type="ECO:0000313" key="6">
    <source>
        <dbReference type="EMBL" id="MBU9713922.1"/>
    </source>
</evidence>
<gene>
    <name evidence="6" type="ORF">KS419_19505</name>
</gene>
<dbReference type="InterPro" id="IPR039425">
    <property type="entry name" value="RNA_pol_sigma-70-like"/>
</dbReference>
<feature type="domain" description="RNA polymerase sigma-70 region 2" evidence="4">
    <location>
        <begin position="28"/>
        <end position="90"/>
    </location>
</feature>
<evidence type="ECO:0000256" key="3">
    <source>
        <dbReference type="ARBA" id="ARBA00023163"/>
    </source>
</evidence>
<keyword evidence="1" id="KW-0805">Transcription regulation</keyword>
<dbReference type="InterPro" id="IPR007627">
    <property type="entry name" value="RNA_pol_sigma70_r2"/>
</dbReference>
<comment type="caution">
    <text evidence="6">The sequence shown here is derived from an EMBL/GenBank/DDBJ whole genome shotgun (WGS) entry which is preliminary data.</text>
</comment>
<keyword evidence="7" id="KW-1185">Reference proteome</keyword>
<dbReference type="Pfam" id="PF04542">
    <property type="entry name" value="Sigma70_r2"/>
    <property type="match status" value="1"/>
</dbReference>
<evidence type="ECO:0000256" key="1">
    <source>
        <dbReference type="ARBA" id="ARBA00023015"/>
    </source>
</evidence>
<accession>A0ABS6JJT4</accession>
<dbReference type="InterPro" id="IPR013249">
    <property type="entry name" value="RNA_pol_sigma70_r4_t2"/>
</dbReference>
<sequence length="174" mass="20276">MDKESVSQVQEAINGSKSAFVAVIIKEKDTMYRIAISIVKSNEAAEDAIQEATLKAYENMKKLREPVFFRSWLIRILMNQCYQILRERKRVVHLDDWNSSKQSVMLSSNLELQEVLQELPEDYRIVIILFYLEQWKMKEITEATGLSLGTVKSRLHRARKALIPLLTDERKGCR</sequence>
<evidence type="ECO:0000259" key="4">
    <source>
        <dbReference type="Pfam" id="PF04542"/>
    </source>
</evidence>
<dbReference type="RefSeq" id="WP_217068145.1">
    <property type="nucleotide sequence ID" value="NZ_JAHQCS010000154.1"/>
</dbReference>